<gene>
    <name evidence="1" type="ORF">DOTSEDRAFT_75270</name>
</gene>
<dbReference type="EMBL" id="KB446545">
    <property type="protein sequence ID" value="EME39546.1"/>
    <property type="molecule type" value="Genomic_DNA"/>
</dbReference>
<accession>M2YKP7</accession>
<sequence length="80" mass="9116">MKMTLSDHARFACDVISKSHLTSNPSPVISTANNIPHQHLMLRHVSPSAMPLLNRLIVSDCHRATPRSGYRSERERQHYL</sequence>
<dbReference type="Proteomes" id="UP000016933">
    <property type="component" value="Unassembled WGS sequence"/>
</dbReference>
<proteinExistence type="predicted"/>
<evidence type="ECO:0000313" key="2">
    <source>
        <dbReference type="Proteomes" id="UP000016933"/>
    </source>
</evidence>
<evidence type="ECO:0000313" key="1">
    <source>
        <dbReference type="EMBL" id="EME39546.1"/>
    </source>
</evidence>
<dbReference type="HOGENOM" id="CLU_2589724_0_0_1"/>
<reference evidence="2" key="1">
    <citation type="journal article" date="2012" name="PLoS Genet.">
        <title>The genomes of the fungal plant pathogens Cladosporium fulvum and Dothistroma septosporum reveal adaptation to different hosts and lifestyles but also signatures of common ancestry.</title>
        <authorList>
            <person name="de Wit P.J.G.M."/>
            <person name="van der Burgt A."/>
            <person name="Oekmen B."/>
            <person name="Stergiopoulos I."/>
            <person name="Abd-Elsalam K.A."/>
            <person name="Aerts A.L."/>
            <person name="Bahkali A.H."/>
            <person name="Beenen H.G."/>
            <person name="Chettri P."/>
            <person name="Cox M.P."/>
            <person name="Datema E."/>
            <person name="de Vries R.P."/>
            <person name="Dhillon B."/>
            <person name="Ganley A.R."/>
            <person name="Griffiths S.A."/>
            <person name="Guo Y."/>
            <person name="Hamelin R.C."/>
            <person name="Henrissat B."/>
            <person name="Kabir M.S."/>
            <person name="Jashni M.K."/>
            <person name="Kema G."/>
            <person name="Klaubauf S."/>
            <person name="Lapidus A."/>
            <person name="Levasseur A."/>
            <person name="Lindquist E."/>
            <person name="Mehrabi R."/>
            <person name="Ohm R.A."/>
            <person name="Owen T.J."/>
            <person name="Salamov A."/>
            <person name="Schwelm A."/>
            <person name="Schijlen E."/>
            <person name="Sun H."/>
            <person name="van den Burg H.A."/>
            <person name="van Ham R.C.H.J."/>
            <person name="Zhang S."/>
            <person name="Goodwin S.B."/>
            <person name="Grigoriev I.V."/>
            <person name="Collemare J."/>
            <person name="Bradshaw R.E."/>
        </authorList>
    </citation>
    <scope>NUCLEOTIDE SEQUENCE [LARGE SCALE GENOMIC DNA]</scope>
    <source>
        <strain evidence="2">NZE10 / CBS 128990</strain>
    </source>
</reference>
<protein>
    <submittedName>
        <fullName evidence="1">Uncharacterized protein</fullName>
    </submittedName>
</protein>
<name>M2YKP7_DOTSN</name>
<dbReference type="AlphaFoldDB" id="M2YKP7"/>
<organism evidence="1 2">
    <name type="scientific">Dothistroma septosporum (strain NZE10 / CBS 128990)</name>
    <name type="common">Red band needle blight fungus</name>
    <name type="synonym">Mycosphaerella pini</name>
    <dbReference type="NCBI Taxonomy" id="675120"/>
    <lineage>
        <taxon>Eukaryota</taxon>
        <taxon>Fungi</taxon>
        <taxon>Dikarya</taxon>
        <taxon>Ascomycota</taxon>
        <taxon>Pezizomycotina</taxon>
        <taxon>Dothideomycetes</taxon>
        <taxon>Dothideomycetidae</taxon>
        <taxon>Mycosphaerellales</taxon>
        <taxon>Mycosphaerellaceae</taxon>
        <taxon>Dothistroma</taxon>
    </lineage>
</organism>
<keyword evidence="2" id="KW-1185">Reference proteome</keyword>
<reference evidence="1 2" key="2">
    <citation type="journal article" date="2012" name="PLoS Pathog.">
        <title>Diverse lifestyles and strategies of plant pathogenesis encoded in the genomes of eighteen Dothideomycetes fungi.</title>
        <authorList>
            <person name="Ohm R.A."/>
            <person name="Feau N."/>
            <person name="Henrissat B."/>
            <person name="Schoch C.L."/>
            <person name="Horwitz B.A."/>
            <person name="Barry K.W."/>
            <person name="Condon B.J."/>
            <person name="Copeland A.C."/>
            <person name="Dhillon B."/>
            <person name="Glaser F."/>
            <person name="Hesse C.N."/>
            <person name="Kosti I."/>
            <person name="LaButti K."/>
            <person name="Lindquist E.A."/>
            <person name="Lucas S."/>
            <person name="Salamov A.A."/>
            <person name="Bradshaw R.E."/>
            <person name="Ciuffetti L."/>
            <person name="Hamelin R.C."/>
            <person name="Kema G.H.J."/>
            <person name="Lawrence C."/>
            <person name="Scott J.A."/>
            <person name="Spatafora J.W."/>
            <person name="Turgeon B.G."/>
            <person name="de Wit P.J.G.M."/>
            <person name="Zhong S."/>
            <person name="Goodwin S.B."/>
            <person name="Grigoriev I.V."/>
        </authorList>
    </citation>
    <scope>NUCLEOTIDE SEQUENCE [LARGE SCALE GENOMIC DNA]</scope>
    <source>
        <strain evidence="2">NZE10 / CBS 128990</strain>
    </source>
</reference>